<evidence type="ECO:0000313" key="2">
    <source>
        <dbReference type="Proteomes" id="UP000257109"/>
    </source>
</evidence>
<dbReference type="AlphaFoldDB" id="A0A371G374"/>
<sequence length="206" mass="23205">MVSSRSSGHRTKVWVAVGCWRGLTRSDRFVCLHDMLWWTNPSVSGHLQWNTTALPQLSLWKLSEGMALLELVNGLVQPIQPTKENGLGWLAFLWLGDSSGQVNLDSDDIEDLCNIKMCIFGLLSLASKNLLIVSQYLSGWNILDQKYYDTLLILLKEKPQKHDIGKRVSICIATIVNWVDHATSPSQTDIGRCLLLLQAWVESSIR</sequence>
<keyword evidence="2" id="KW-1185">Reference proteome</keyword>
<comment type="caution">
    <text evidence="1">The sequence shown here is derived from an EMBL/GenBank/DDBJ whole genome shotgun (WGS) entry which is preliminary data.</text>
</comment>
<dbReference type="Proteomes" id="UP000257109">
    <property type="component" value="Unassembled WGS sequence"/>
</dbReference>
<dbReference type="EMBL" id="QJKJ01006894">
    <property type="protein sequence ID" value="RDX84998.1"/>
    <property type="molecule type" value="Genomic_DNA"/>
</dbReference>
<proteinExistence type="predicted"/>
<feature type="non-terminal residue" evidence="1">
    <location>
        <position position="1"/>
    </location>
</feature>
<gene>
    <name evidence="1" type="ORF">CR513_33868</name>
</gene>
<accession>A0A371G374</accession>
<protein>
    <submittedName>
        <fullName evidence="1">Uncharacterized protein</fullName>
    </submittedName>
</protein>
<reference evidence="1" key="1">
    <citation type="submission" date="2018-05" db="EMBL/GenBank/DDBJ databases">
        <title>Draft genome of Mucuna pruriens seed.</title>
        <authorList>
            <person name="Nnadi N.E."/>
            <person name="Vos R."/>
            <person name="Hasami M.H."/>
            <person name="Devisetty U.K."/>
            <person name="Aguiy J.C."/>
        </authorList>
    </citation>
    <scope>NUCLEOTIDE SEQUENCE [LARGE SCALE GENOMIC DNA]</scope>
    <source>
        <strain evidence="1">JCA_2017</strain>
    </source>
</reference>
<organism evidence="1 2">
    <name type="scientific">Mucuna pruriens</name>
    <name type="common">Velvet bean</name>
    <name type="synonym">Dolichos pruriens</name>
    <dbReference type="NCBI Taxonomy" id="157652"/>
    <lineage>
        <taxon>Eukaryota</taxon>
        <taxon>Viridiplantae</taxon>
        <taxon>Streptophyta</taxon>
        <taxon>Embryophyta</taxon>
        <taxon>Tracheophyta</taxon>
        <taxon>Spermatophyta</taxon>
        <taxon>Magnoliopsida</taxon>
        <taxon>eudicotyledons</taxon>
        <taxon>Gunneridae</taxon>
        <taxon>Pentapetalae</taxon>
        <taxon>rosids</taxon>
        <taxon>fabids</taxon>
        <taxon>Fabales</taxon>
        <taxon>Fabaceae</taxon>
        <taxon>Papilionoideae</taxon>
        <taxon>50 kb inversion clade</taxon>
        <taxon>NPAAA clade</taxon>
        <taxon>indigoferoid/millettioid clade</taxon>
        <taxon>Phaseoleae</taxon>
        <taxon>Mucuna</taxon>
    </lineage>
</organism>
<name>A0A371G374_MUCPR</name>
<evidence type="ECO:0000313" key="1">
    <source>
        <dbReference type="EMBL" id="RDX84998.1"/>
    </source>
</evidence>